<dbReference type="EMBL" id="JAAMAY010000039">
    <property type="protein sequence ID" value="NTC31651.1"/>
    <property type="molecule type" value="Genomic_DNA"/>
</dbReference>
<organism evidence="2 3">
    <name type="scientific">Agrobacterium tumefaciens</name>
    <dbReference type="NCBI Taxonomy" id="358"/>
    <lineage>
        <taxon>Bacteria</taxon>
        <taxon>Pseudomonadati</taxon>
        <taxon>Pseudomonadota</taxon>
        <taxon>Alphaproteobacteria</taxon>
        <taxon>Hyphomicrobiales</taxon>
        <taxon>Rhizobiaceae</taxon>
        <taxon>Rhizobium/Agrobacterium group</taxon>
        <taxon>Agrobacterium</taxon>
        <taxon>Agrobacterium tumefaciens complex</taxon>
    </lineage>
</organism>
<accession>A0AA44F8J2</accession>
<protein>
    <submittedName>
        <fullName evidence="2">Phage portal protein</fullName>
    </submittedName>
</protein>
<dbReference type="Pfam" id="PF04860">
    <property type="entry name" value="Phage_portal"/>
    <property type="match status" value="1"/>
</dbReference>
<dbReference type="Proteomes" id="UP000702952">
    <property type="component" value="Unassembled WGS sequence"/>
</dbReference>
<proteinExistence type="predicted"/>
<keyword evidence="1" id="KW-0472">Membrane</keyword>
<gene>
    <name evidence="2" type="ORF">G6M46_26315</name>
</gene>
<evidence type="ECO:0000313" key="2">
    <source>
        <dbReference type="EMBL" id="NTC31651.1"/>
    </source>
</evidence>
<feature type="non-terminal residue" evidence="2">
    <location>
        <position position="159"/>
    </location>
</feature>
<evidence type="ECO:0000256" key="1">
    <source>
        <dbReference type="SAM" id="Phobius"/>
    </source>
</evidence>
<name>A0AA44F8J2_AGRTU</name>
<dbReference type="AlphaFoldDB" id="A0AA44F8J2"/>
<dbReference type="RefSeq" id="WP_141682321.1">
    <property type="nucleotide sequence ID" value="NZ_JAAKZU010000025.1"/>
</dbReference>
<reference evidence="2" key="1">
    <citation type="journal article" date="2020" name="Science">
        <title>Unexpected conservation and global transmission of agrobacterial virulence plasmids.</title>
        <authorList>
            <person name="Weisberg A.J."/>
            <person name="Davis E.W. 2nd"/>
            <person name="Tabima J."/>
            <person name="Belcher M.S."/>
            <person name="Miller M."/>
            <person name="Kuo C.H."/>
            <person name="Loper J.E."/>
            <person name="Grunwald N.J."/>
            <person name="Putnam M.L."/>
            <person name="Chang J.H."/>
        </authorList>
    </citation>
    <scope>NUCLEOTIDE SEQUENCE</scope>
    <source>
        <strain evidence="2">17-1853-1a</strain>
    </source>
</reference>
<comment type="caution">
    <text evidence="2">The sequence shown here is derived from an EMBL/GenBank/DDBJ whole genome shotgun (WGS) entry which is preliminary data.</text>
</comment>
<feature type="transmembrane region" description="Helical" evidence="1">
    <location>
        <begin position="46"/>
        <end position="66"/>
    </location>
</feature>
<keyword evidence="1" id="KW-0812">Transmembrane</keyword>
<keyword evidence="1" id="KW-1133">Transmembrane helix</keyword>
<sequence>MNAIQKIKSAILRRLTVRESDGWYPDSMRGDAGEIVTDGSALSLSAVWACVNLLAGTIASLPLMVYRTDSQGRRTVARDHRLYRVLHDSPNYDQTAVDFWEFISASLELWGNAYARIERSSGQISGLHPVAPNLVSVRRLSNGSIEYRWTEDGKSYIET</sequence>
<dbReference type="InterPro" id="IPR006944">
    <property type="entry name" value="Phage/GTA_portal"/>
</dbReference>
<evidence type="ECO:0000313" key="3">
    <source>
        <dbReference type="Proteomes" id="UP000702952"/>
    </source>
</evidence>